<organism evidence="5 6">
    <name type="scientific">Devosia insulae DS-56</name>
    <dbReference type="NCBI Taxonomy" id="1116389"/>
    <lineage>
        <taxon>Bacteria</taxon>
        <taxon>Pseudomonadati</taxon>
        <taxon>Pseudomonadota</taxon>
        <taxon>Alphaproteobacteria</taxon>
        <taxon>Hyphomicrobiales</taxon>
        <taxon>Devosiaceae</taxon>
        <taxon>Devosia</taxon>
    </lineage>
</organism>
<dbReference type="InterPro" id="IPR011711">
    <property type="entry name" value="GntR_C"/>
</dbReference>
<dbReference type="RefSeq" id="WP_069911580.1">
    <property type="nucleotide sequence ID" value="NZ_LAJE02000323.1"/>
</dbReference>
<dbReference type="GO" id="GO:0003700">
    <property type="term" value="F:DNA-binding transcription factor activity"/>
    <property type="evidence" value="ECO:0007669"/>
    <property type="project" value="InterPro"/>
</dbReference>
<dbReference type="AlphaFoldDB" id="A0A1E5XKL0"/>
<evidence type="ECO:0000313" key="6">
    <source>
        <dbReference type="Proteomes" id="UP000095463"/>
    </source>
</evidence>
<dbReference type="Pfam" id="PF00392">
    <property type="entry name" value="GntR"/>
    <property type="match status" value="1"/>
</dbReference>
<sequence>MASDLRAQPRQKLSIRVVSTLRAQLLAGEIPPGRKLPTENQLSEQFGVSRTVVREAIATLAADGLVQSRQGAGVFVVNHPTAGLGMLAAEMGSRVSTALNVLEVRLGIEVECAALAALRRNPSQEAVIQEAFFEFERLLRLDQPTGPADFAFHRAIAEATNNPFYVEMLDALGKRTIPCDVTSPWTTELVQSLEYQRSLQLEHHAILSAISAGDTDAARAAMRAHLSRSQARYRTRLHERTAHYAMTTRDDQ</sequence>
<dbReference type="GO" id="GO:0003677">
    <property type="term" value="F:DNA binding"/>
    <property type="evidence" value="ECO:0007669"/>
    <property type="project" value="UniProtKB-KW"/>
</dbReference>
<dbReference type="Pfam" id="PF07729">
    <property type="entry name" value="FCD"/>
    <property type="match status" value="1"/>
</dbReference>
<reference evidence="5 6" key="1">
    <citation type="journal article" date="2015" name="Genome Announc.">
        <title>Genome Assemblies of Three Soil-Associated Devosia species: D. insulae, D. limi, and D. soli.</title>
        <authorList>
            <person name="Hassan Y.I."/>
            <person name="Lepp D."/>
            <person name="Zhou T."/>
        </authorList>
    </citation>
    <scope>NUCLEOTIDE SEQUENCE [LARGE SCALE GENOMIC DNA]</scope>
    <source>
        <strain evidence="5 6">DS-56</strain>
    </source>
</reference>
<dbReference type="Gene3D" id="1.20.120.530">
    <property type="entry name" value="GntR ligand-binding domain-like"/>
    <property type="match status" value="1"/>
</dbReference>
<name>A0A1E5XKL0_9HYPH</name>
<accession>A0A1E5XKL0</accession>
<keyword evidence="6" id="KW-1185">Reference proteome</keyword>
<gene>
    <name evidence="5" type="ORF">VW23_002360</name>
</gene>
<keyword evidence="1" id="KW-0805">Transcription regulation</keyword>
<keyword evidence="2" id="KW-0238">DNA-binding</keyword>
<dbReference type="PANTHER" id="PTHR43537:SF44">
    <property type="entry name" value="GNTR FAMILY REGULATORY PROTEIN"/>
    <property type="match status" value="1"/>
</dbReference>
<evidence type="ECO:0000256" key="2">
    <source>
        <dbReference type="ARBA" id="ARBA00023125"/>
    </source>
</evidence>
<dbReference type="SMART" id="SM00345">
    <property type="entry name" value="HTH_GNTR"/>
    <property type="match status" value="1"/>
</dbReference>
<dbReference type="EMBL" id="LAJE02000323">
    <property type="protein sequence ID" value="OEO29129.1"/>
    <property type="molecule type" value="Genomic_DNA"/>
</dbReference>
<dbReference type="InterPro" id="IPR008920">
    <property type="entry name" value="TF_FadR/GntR_C"/>
</dbReference>
<dbReference type="SUPFAM" id="SSF48008">
    <property type="entry name" value="GntR ligand-binding domain-like"/>
    <property type="match status" value="1"/>
</dbReference>
<dbReference type="SMART" id="SM00895">
    <property type="entry name" value="FCD"/>
    <property type="match status" value="1"/>
</dbReference>
<evidence type="ECO:0000256" key="3">
    <source>
        <dbReference type="ARBA" id="ARBA00023163"/>
    </source>
</evidence>
<dbReference type="PRINTS" id="PR00035">
    <property type="entry name" value="HTHGNTR"/>
</dbReference>
<dbReference type="InterPro" id="IPR000524">
    <property type="entry name" value="Tscrpt_reg_HTH_GntR"/>
</dbReference>
<dbReference type="PANTHER" id="PTHR43537">
    <property type="entry name" value="TRANSCRIPTIONAL REGULATOR, GNTR FAMILY"/>
    <property type="match status" value="1"/>
</dbReference>
<evidence type="ECO:0000256" key="1">
    <source>
        <dbReference type="ARBA" id="ARBA00023015"/>
    </source>
</evidence>
<dbReference type="OrthoDB" id="9809707at2"/>
<protein>
    <submittedName>
        <fullName evidence="5">GntR family transcriptional regulator</fullName>
    </submittedName>
</protein>
<dbReference type="InterPro" id="IPR036390">
    <property type="entry name" value="WH_DNA-bd_sf"/>
</dbReference>
<dbReference type="Gene3D" id="1.10.10.10">
    <property type="entry name" value="Winged helix-like DNA-binding domain superfamily/Winged helix DNA-binding domain"/>
    <property type="match status" value="1"/>
</dbReference>
<evidence type="ECO:0000313" key="5">
    <source>
        <dbReference type="EMBL" id="OEO29129.1"/>
    </source>
</evidence>
<keyword evidence="3" id="KW-0804">Transcription</keyword>
<feature type="domain" description="HTH gntR-type" evidence="4">
    <location>
        <begin position="11"/>
        <end position="79"/>
    </location>
</feature>
<dbReference type="InterPro" id="IPR036388">
    <property type="entry name" value="WH-like_DNA-bd_sf"/>
</dbReference>
<dbReference type="Proteomes" id="UP000095463">
    <property type="component" value="Unassembled WGS sequence"/>
</dbReference>
<dbReference type="PROSITE" id="PS50949">
    <property type="entry name" value="HTH_GNTR"/>
    <property type="match status" value="1"/>
</dbReference>
<dbReference type="SUPFAM" id="SSF46785">
    <property type="entry name" value="Winged helix' DNA-binding domain"/>
    <property type="match status" value="1"/>
</dbReference>
<proteinExistence type="predicted"/>
<evidence type="ECO:0000259" key="4">
    <source>
        <dbReference type="PROSITE" id="PS50949"/>
    </source>
</evidence>
<comment type="caution">
    <text evidence="5">The sequence shown here is derived from an EMBL/GenBank/DDBJ whole genome shotgun (WGS) entry which is preliminary data.</text>
</comment>
<dbReference type="CDD" id="cd07377">
    <property type="entry name" value="WHTH_GntR"/>
    <property type="match status" value="1"/>
</dbReference>